<feature type="region of interest" description="Disordered" evidence="1">
    <location>
        <begin position="101"/>
        <end position="134"/>
    </location>
</feature>
<proteinExistence type="predicted"/>
<dbReference type="EMBL" id="MU856946">
    <property type="protein sequence ID" value="KAK4153257.1"/>
    <property type="molecule type" value="Genomic_DNA"/>
</dbReference>
<reference evidence="2" key="2">
    <citation type="submission" date="2023-05" db="EMBL/GenBank/DDBJ databases">
        <authorList>
            <consortium name="Lawrence Berkeley National Laboratory"/>
            <person name="Steindorff A."/>
            <person name="Hensen N."/>
            <person name="Bonometti L."/>
            <person name="Westerberg I."/>
            <person name="Brannstrom I.O."/>
            <person name="Guillou S."/>
            <person name="Cros-Aarteil S."/>
            <person name="Calhoun S."/>
            <person name="Haridas S."/>
            <person name="Kuo A."/>
            <person name="Mondo S."/>
            <person name="Pangilinan J."/>
            <person name="Riley R."/>
            <person name="Labutti K."/>
            <person name="Andreopoulos B."/>
            <person name="Lipzen A."/>
            <person name="Chen C."/>
            <person name="Yanf M."/>
            <person name="Daum C."/>
            <person name="Ng V."/>
            <person name="Clum A."/>
            <person name="Ohm R."/>
            <person name="Martin F."/>
            <person name="Silar P."/>
            <person name="Natvig D."/>
            <person name="Lalanne C."/>
            <person name="Gautier V."/>
            <person name="Ament-Velasquez S.L."/>
            <person name="Kruys A."/>
            <person name="Hutchinson M.I."/>
            <person name="Powell A.J."/>
            <person name="Barry K."/>
            <person name="Miller A.N."/>
            <person name="Grigoriev I.V."/>
            <person name="Debuchy R."/>
            <person name="Gladieux P."/>
            <person name="Thoren M.H."/>
            <person name="Johannesson H."/>
        </authorList>
    </citation>
    <scope>NUCLEOTIDE SEQUENCE</scope>
    <source>
        <strain evidence="2">CBS 538.74</strain>
    </source>
</reference>
<gene>
    <name evidence="2" type="ORF">C8A00DRAFT_43819</name>
</gene>
<evidence type="ECO:0000256" key="1">
    <source>
        <dbReference type="SAM" id="MobiDB-lite"/>
    </source>
</evidence>
<keyword evidence="3" id="KW-1185">Reference proteome</keyword>
<comment type="caution">
    <text evidence="2">The sequence shown here is derived from an EMBL/GenBank/DDBJ whole genome shotgun (WGS) entry which is preliminary data.</text>
</comment>
<reference evidence="2" key="1">
    <citation type="journal article" date="2023" name="Mol. Phylogenet. Evol.">
        <title>Genome-scale phylogeny and comparative genomics of the fungal order Sordariales.</title>
        <authorList>
            <person name="Hensen N."/>
            <person name="Bonometti L."/>
            <person name="Westerberg I."/>
            <person name="Brannstrom I.O."/>
            <person name="Guillou S."/>
            <person name="Cros-Aarteil S."/>
            <person name="Calhoun S."/>
            <person name="Haridas S."/>
            <person name="Kuo A."/>
            <person name="Mondo S."/>
            <person name="Pangilinan J."/>
            <person name="Riley R."/>
            <person name="LaButti K."/>
            <person name="Andreopoulos B."/>
            <person name="Lipzen A."/>
            <person name="Chen C."/>
            <person name="Yan M."/>
            <person name="Daum C."/>
            <person name="Ng V."/>
            <person name="Clum A."/>
            <person name="Steindorff A."/>
            <person name="Ohm R.A."/>
            <person name="Martin F."/>
            <person name="Silar P."/>
            <person name="Natvig D.O."/>
            <person name="Lalanne C."/>
            <person name="Gautier V."/>
            <person name="Ament-Velasquez S.L."/>
            <person name="Kruys A."/>
            <person name="Hutchinson M.I."/>
            <person name="Powell A.J."/>
            <person name="Barry K."/>
            <person name="Miller A.N."/>
            <person name="Grigoriev I.V."/>
            <person name="Debuchy R."/>
            <person name="Gladieux P."/>
            <person name="Hiltunen Thoren M."/>
            <person name="Johannesson H."/>
        </authorList>
    </citation>
    <scope>NUCLEOTIDE SEQUENCE</scope>
    <source>
        <strain evidence="2">CBS 538.74</strain>
    </source>
</reference>
<organism evidence="2 3">
    <name type="scientific">Chaetomidium leptoderma</name>
    <dbReference type="NCBI Taxonomy" id="669021"/>
    <lineage>
        <taxon>Eukaryota</taxon>
        <taxon>Fungi</taxon>
        <taxon>Dikarya</taxon>
        <taxon>Ascomycota</taxon>
        <taxon>Pezizomycotina</taxon>
        <taxon>Sordariomycetes</taxon>
        <taxon>Sordariomycetidae</taxon>
        <taxon>Sordariales</taxon>
        <taxon>Chaetomiaceae</taxon>
        <taxon>Chaetomidium</taxon>
    </lineage>
</organism>
<evidence type="ECO:0000313" key="2">
    <source>
        <dbReference type="EMBL" id="KAK4153257.1"/>
    </source>
</evidence>
<evidence type="ECO:0000313" key="3">
    <source>
        <dbReference type="Proteomes" id="UP001302745"/>
    </source>
</evidence>
<accession>A0AAN6VKJ1</accession>
<dbReference type="AlphaFoldDB" id="A0AAN6VKJ1"/>
<dbReference type="Proteomes" id="UP001302745">
    <property type="component" value="Unassembled WGS sequence"/>
</dbReference>
<feature type="compositionally biased region" description="Polar residues" evidence="1">
    <location>
        <begin position="103"/>
        <end position="113"/>
    </location>
</feature>
<name>A0AAN6VKJ1_9PEZI</name>
<sequence length="163" mass="18778">MWRGKGRSPTWEELRRAASKAIDRGLETHSLEQLIDIAKTPCREAGLKAARDRRDKNAQLRREYHNMVMDLLEGTGFSSIPQHTGFYGSFFRGFFNPPLVQTPVPNTSKSPSENPGEEKADEMPRKRREPDRIEEIHDIDAKEWVDLGEDLDLEWVSVMPKQC</sequence>
<protein>
    <submittedName>
        <fullName evidence="2">Uncharacterized protein</fullName>
    </submittedName>
</protein>
<feature type="compositionally biased region" description="Basic and acidic residues" evidence="1">
    <location>
        <begin position="116"/>
        <end position="134"/>
    </location>
</feature>